<dbReference type="PANTHER" id="PTHR12546">
    <property type="entry name" value="FER-1-LIKE"/>
    <property type="match status" value="1"/>
</dbReference>
<dbReference type="SMART" id="SM01201">
    <property type="entry name" value="FerB"/>
    <property type="match status" value="1"/>
</dbReference>
<evidence type="ECO:0000259" key="6">
    <source>
        <dbReference type="PROSITE" id="PS50004"/>
    </source>
</evidence>
<organism evidence="7 8">
    <name type="scientific">Papilio xuthus</name>
    <name type="common">Asian swallowtail butterfly</name>
    <dbReference type="NCBI Taxonomy" id="66420"/>
    <lineage>
        <taxon>Eukaryota</taxon>
        <taxon>Metazoa</taxon>
        <taxon>Ecdysozoa</taxon>
        <taxon>Arthropoda</taxon>
        <taxon>Hexapoda</taxon>
        <taxon>Insecta</taxon>
        <taxon>Pterygota</taxon>
        <taxon>Neoptera</taxon>
        <taxon>Endopterygota</taxon>
        <taxon>Lepidoptera</taxon>
        <taxon>Glossata</taxon>
        <taxon>Ditrysia</taxon>
        <taxon>Papilionoidea</taxon>
        <taxon>Papilionidae</taxon>
        <taxon>Papilioninae</taxon>
        <taxon>Papilio</taxon>
    </lineage>
</organism>
<dbReference type="InterPro" id="IPR037724">
    <property type="entry name" value="C2E_Ferlin"/>
</dbReference>
<dbReference type="InterPro" id="IPR037721">
    <property type="entry name" value="Ferlin"/>
</dbReference>
<feature type="domain" description="C2" evidence="6">
    <location>
        <begin position="397"/>
        <end position="519"/>
    </location>
</feature>
<evidence type="ECO:0000256" key="4">
    <source>
        <dbReference type="ARBA" id="ARBA00022989"/>
    </source>
</evidence>
<accession>A0A194Q5D2</accession>
<feature type="domain" description="C2" evidence="6">
    <location>
        <begin position="22"/>
        <end position="144"/>
    </location>
</feature>
<dbReference type="EMBL" id="KQ459463">
    <property type="protein sequence ID" value="KPJ00564.1"/>
    <property type="molecule type" value="Genomic_DNA"/>
</dbReference>
<dbReference type="InterPro" id="IPR055072">
    <property type="entry name" value="Ferlin_DSRM"/>
</dbReference>
<keyword evidence="5" id="KW-0472">Membrane</keyword>
<keyword evidence="2" id="KW-0812">Transmembrane</keyword>
<keyword evidence="8" id="KW-1185">Reference proteome</keyword>
<dbReference type="Pfam" id="PF22901">
    <property type="entry name" value="dsrm_Ferlin"/>
    <property type="match status" value="1"/>
</dbReference>
<dbReference type="Pfam" id="PF08150">
    <property type="entry name" value="FerB"/>
    <property type="match status" value="1"/>
</dbReference>
<keyword evidence="4" id="KW-1133">Transmembrane helix</keyword>
<dbReference type="PROSITE" id="PS50004">
    <property type="entry name" value="C2"/>
    <property type="match status" value="4"/>
</dbReference>
<dbReference type="SMART" id="SM00239">
    <property type="entry name" value="C2"/>
    <property type="match status" value="5"/>
</dbReference>
<feature type="domain" description="C2" evidence="6">
    <location>
        <begin position="1257"/>
        <end position="1375"/>
    </location>
</feature>
<proteinExistence type="predicted"/>
<dbReference type="SUPFAM" id="SSF49562">
    <property type="entry name" value="C2 domain (Calcium/lipid-binding domain, CaLB)"/>
    <property type="match status" value="6"/>
</dbReference>
<dbReference type="STRING" id="66420.A0A194Q5D2"/>
<dbReference type="PANTHER" id="PTHR12546:SF60">
    <property type="entry name" value="MISFIRE, ISOFORM F"/>
    <property type="match status" value="1"/>
</dbReference>
<name>A0A194Q5D2_PAPXU</name>
<dbReference type="InterPro" id="IPR012968">
    <property type="entry name" value="FerIin_dom"/>
</dbReference>
<evidence type="ECO:0000256" key="1">
    <source>
        <dbReference type="ARBA" id="ARBA00004167"/>
    </source>
</evidence>
<evidence type="ECO:0000256" key="2">
    <source>
        <dbReference type="ARBA" id="ARBA00022692"/>
    </source>
</evidence>
<dbReference type="Proteomes" id="UP000053268">
    <property type="component" value="Unassembled WGS sequence"/>
</dbReference>
<dbReference type="Pfam" id="PF00168">
    <property type="entry name" value="C2"/>
    <property type="match status" value="5"/>
</dbReference>
<dbReference type="InterPro" id="IPR012561">
    <property type="entry name" value="Ferlin_B-domain"/>
</dbReference>
<evidence type="ECO:0000256" key="3">
    <source>
        <dbReference type="ARBA" id="ARBA00022737"/>
    </source>
</evidence>
<dbReference type="Gene3D" id="2.60.40.150">
    <property type="entry name" value="C2 domain"/>
    <property type="match status" value="5"/>
</dbReference>
<dbReference type="InterPro" id="IPR035892">
    <property type="entry name" value="C2_domain_sf"/>
</dbReference>
<dbReference type="CDD" id="cd04037">
    <property type="entry name" value="C2E_Ferlin"/>
    <property type="match status" value="1"/>
</dbReference>
<evidence type="ECO:0000313" key="8">
    <source>
        <dbReference type="Proteomes" id="UP000053268"/>
    </source>
</evidence>
<keyword evidence="3" id="KW-0677">Repeat</keyword>
<dbReference type="GO" id="GO:0007009">
    <property type="term" value="P:plasma membrane organization"/>
    <property type="evidence" value="ECO:0007669"/>
    <property type="project" value="TreeGrafter"/>
</dbReference>
<gene>
    <name evidence="7" type="ORF">RR46_07154</name>
</gene>
<reference evidence="7 8" key="1">
    <citation type="journal article" date="2015" name="Nat. Commun.">
        <title>Outbred genome sequencing and CRISPR/Cas9 gene editing in butterflies.</title>
        <authorList>
            <person name="Li X."/>
            <person name="Fan D."/>
            <person name="Zhang W."/>
            <person name="Liu G."/>
            <person name="Zhang L."/>
            <person name="Zhao L."/>
            <person name="Fang X."/>
            <person name="Chen L."/>
            <person name="Dong Y."/>
            <person name="Chen Y."/>
            <person name="Ding Y."/>
            <person name="Zhao R."/>
            <person name="Feng M."/>
            <person name="Zhu Y."/>
            <person name="Feng Y."/>
            <person name="Jiang X."/>
            <person name="Zhu D."/>
            <person name="Xiang H."/>
            <person name="Feng X."/>
            <person name="Li S."/>
            <person name="Wang J."/>
            <person name="Zhang G."/>
            <person name="Kronforst M.R."/>
            <person name="Wang W."/>
        </authorList>
    </citation>
    <scope>NUCLEOTIDE SEQUENCE [LARGE SCALE GENOMIC DNA]</scope>
    <source>
        <strain evidence="7">Ya'a_city_454_Px</strain>
        <tissue evidence="7">Whole body</tissue>
    </source>
</reference>
<protein>
    <submittedName>
        <fullName evidence="7">Fer-1-like protein 4</fullName>
    </submittedName>
</protein>
<dbReference type="InterPro" id="IPR000008">
    <property type="entry name" value="C2_dom"/>
</dbReference>
<evidence type="ECO:0000313" key="7">
    <source>
        <dbReference type="EMBL" id="KPJ00564.1"/>
    </source>
</evidence>
<comment type="subcellular location">
    <subcellularLocation>
        <location evidence="1">Membrane</location>
        <topology evidence="1">Single-pass membrane protein</topology>
    </subcellularLocation>
</comment>
<sequence>MYKSMRSKSPEKSCLQKLAVHPTYRTETDNNPEATPQYFQVSVNVLEAKKLAWHNPQSANSYVIIVLNKKKHRTSIRKNMTEPSYRESFVFEMYTSIEEIRLMCLWLAVMEPRCCAPPRLLGEASVDLGSIWLQTHHQVFHKWAQLCSPRDPAAGPVGFLKVDISIIYRGELQLLPVIASNVEDREESLLLPIGSEQQRANFLITIYSAFGLPNGTHCHGDKRYGKPPSTFVKVAFCGLVVNNPEATPQYFQVSVNVLEAKKLAWHNPQSANSYVIIVLNKKKHRTSIRKNMTEPSYRESFVFEMYTSIEEIRLMCLWLAVMEPRCCAPPRLLGEASVDLGSIWLQTHHQVFHKWAQLCSPRDPAAGPVGFLKVDISIIYRGELQLLPVIASNVEDREESLLLPIGSEQQRANFLITIYSAFGLPNGTHCHGDKRYGKPPSTFVKVAFCGLVAKTAIQQRSTQPMYCEQISMVELFPNMNQLIRFEVCAADGCFNKVLASTYLKLGQISHDGENGFLPTFGPSLLHMYGSACSNTVGVTSEDGPFHRGALLVSLKTIVPYYKQHLRATSVEPVGHIRPDNHWISGDYCVFCPLLEISMVDNDLVPKTCGVAISMGEVYCEQRADEAYISPLLDIGLSNGALSTILGHSHPALMHISALSHIWNIKLYYTGYLDVTKSSTVYGHVEFPNAFPVLQLATRLPDFRFRMFRNNMINCIVQHIEATTRDIGERLESCDYTSPMDLLDQLSKVIDDTATGIVKFLEFIQYPSFSKNFSESALRHCGTELDMKQNDLQKEEMTTEGWPDLVIWLLNGGNRVGFAKIPPADIIYSPIPEQSGKNCGKIQTIYLKVREKTTTPVWNQVLRIHRIQFANSHRLNISPPTVLVEVNNCDIEDKNELIGRFELTPVVDDRADYEYAPKLRWYNMAIGAEVTGQVLMSVQVLQVPEKLLKSTTYSPIEETFFASGVRDFDNVDAIEPLPNTLIPKYSTYKVDIYWWGLRDVTVTRKPCVVLEIEDLTLKSDIILDKRNSCNFPNGRCSHTFEAPLDDTHYPPLNIRLYDSSTFGRTLFFGTYVVRNPMKYYVNWLPQDEREASLRRASIMSSSFTEVRQSLYIRKSGPLIKESIETFSNIAIPVKSHVKPRKWTRLFSRREPDEEEYTLLPMFTSKEKNAVKEVPSTEYKDWWMRYLYSQQIYDSELELQSGFSKFKDWCSTLKLYNGNKTGIPEKDEQLHCGYLKAGIAIYKWPPPSTTVAVSPYGVELNKGYFNDHPNNEPATFLVRVYLVKAFNLISKDFTGKTNPYIVLTYGNKHVGDRNDHIPRTLNPIFGKMIEFSCSLPEDYLLTVALYDYDENQSDEMIGSTQIDLEDRVFTKHRARVGLSLEYNVMGPNKWRDCTKPSAILEDLCQRNYIPSPVYPDATTVLVNGVEYRDSEKEKVYASPVERKENICLTLLHNWHTLPICGYQLVPEHVETRTLYNTSKPGLEMGKLQMWIDIFPLDSNVCVPSPIDITPRKIEDFELRVVILNVNDLKFYDNEKKRSTDIYVRAWIGSVEQVQHTDVHSYYQSGVCNFNWRMIFNFQYQHAEGKLVIKEKGPFNEVEERIPPVLIVHVLDGEMTTSDDFLGNELGSLHLNLNCMPRGVNLAQLCTLDTMDKGKKISLFSLRTLRAWWPLKLIDRNTGNDKPAGSIELELTLLPKETAILMPLGIGRSCSFVPTM</sequence>
<feature type="domain" description="C2" evidence="6">
    <location>
        <begin position="233"/>
        <end position="356"/>
    </location>
</feature>
<dbReference type="SMART" id="SM01202">
    <property type="entry name" value="FerI"/>
    <property type="match status" value="2"/>
</dbReference>
<evidence type="ECO:0000256" key="5">
    <source>
        <dbReference type="ARBA" id="ARBA00023136"/>
    </source>
</evidence>
<dbReference type="GO" id="GO:0016020">
    <property type="term" value="C:membrane"/>
    <property type="evidence" value="ECO:0007669"/>
    <property type="project" value="UniProtKB-SubCell"/>
</dbReference>